<feature type="region of interest" description="Disordered" evidence="1">
    <location>
        <begin position="208"/>
        <end position="230"/>
    </location>
</feature>
<sequence length="302" mass="31669">MSGRAAAGPGGHPWPAWFQDTVQHAQLLTNRTLRNYLLAHGDAERWPELVKRDFPGQAALPLDTLREACRALHAEAAVAAALPRIRSQFASLEAEVGGFLDENRAGDGAQEVRPATASRPEGKQPAAGPTSCGTAAAPAQRRTVRPPNSSSLRPSSTAAAAGAPAAPTAGPMLPSPPRPKQPIIYPDCVTQDDLPTAAFLLVPPRVSTGRGAAEAGSSGSSAQQAQQAQARRPPEARIKLQHAQRLEVQREVQRAREVRLEGAAADGWDGDDAAALGEADGRGGSPRYDPAAVARWMAHFGV</sequence>
<comment type="caution">
    <text evidence="2">The sequence shown here is derived from an EMBL/GenBank/DDBJ whole genome shotgun (WGS) entry which is preliminary data.</text>
</comment>
<protein>
    <submittedName>
        <fullName evidence="2">Uncharacterized protein</fullName>
    </submittedName>
</protein>
<reference evidence="2" key="1">
    <citation type="submission" date="2020-11" db="EMBL/GenBank/DDBJ databases">
        <title>Chlorella ohadii genome sequencing and assembly.</title>
        <authorList>
            <person name="Murik O."/>
            <person name="Treves H."/>
            <person name="Kedem I."/>
            <person name="Shotland Y."/>
            <person name="Kaplan A."/>
        </authorList>
    </citation>
    <scope>NUCLEOTIDE SEQUENCE</scope>
    <source>
        <strain evidence="2">1</strain>
    </source>
</reference>
<feature type="region of interest" description="Disordered" evidence="1">
    <location>
        <begin position="102"/>
        <end position="188"/>
    </location>
</feature>
<feature type="region of interest" description="Disordered" evidence="1">
    <location>
        <begin position="267"/>
        <end position="287"/>
    </location>
</feature>
<feature type="compositionally biased region" description="Low complexity" evidence="1">
    <location>
        <begin position="146"/>
        <end position="171"/>
    </location>
</feature>
<feature type="compositionally biased region" description="Low complexity" evidence="1">
    <location>
        <begin position="267"/>
        <end position="278"/>
    </location>
</feature>
<name>A0AAD5DT75_9CHLO</name>
<dbReference type="AlphaFoldDB" id="A0AAD5DT75"/>
<accession>A0AAD5DT75</accession>
<proteinExistence type="predicted"/>
<dbReference type="EMBL" id="JADXDR010000049">
    <property type="protein sequence ID" value="KAI7842726.1"/>
    <property type="molecule type" value="Genomic_DNA"/>
</dbReference>
<organism evidence="2 3">
    <name type="scientific">Chlorella ohadii</name>
    <dbReference type="NCBI Taxonomy" id="2649997"/>
    <lineage>
        <taxon>Eukaryota</taxon>
        <taxon>Viridiplantae</taxon>
        <taxon>Chlorophyta</taxon>
        <taxon>core chlorophytes</taxon>
        <taxon>Trebouxiophyceae</taxon>
        <taxon>Chlorellales</taxon>
        <taxon>Chlorellaceae</taxon>
        <taxon>Chlorella clade</taxon>
        <taxon>Chlorella</taxon>
    </lineage>
</organism>
<keyword evidence="3" id="KW-1185">Reference proteome</keyword>
<evidence type="ECO:0000256" key="1">
    <source>
        <dbReference type="SAM" id="MobiDB-lite"/>
    </source>
</evidence>
<evidence type="ECO:0000313" key="2">
    <source>
        <dbReference type="EMBL" id="KAI7842726.1"/>
    </source>
</evidence>
<dbReference type="Proteomes" id="UP001205105">
    <property type="component" value="Unassembled WGS sequence"/>
</dbReference>
<feature type="compositionally biased region" description="Low complexity" evidence="1">
    <location>
        <begin position="209"/>
        <end position="230"/>
    </location>
</feature>
<gene>
    <name evidence="2" type="ORF">COHA_003656</name>
</gene>
<evidence type="ECO:0000313" key="3">
    <source>
        <dbReference type="Proteomes" id="UP001205105"/>
    </source>
</evidence>